<feature type="region of interest" description="Disordered" evidence="1">
    <location>
        <begin position="1"/>
        <end position="32"/>
    </location>
</feature>
<sequence length="88" mass="8912">MPPITAESRTPKAPTPPRSSAAGGLEKVVDPPGRELLLADDVPGWLAEDAEELAGDAGLPVAVDAPVVPVPDGLPAVEDPAAVEDVEE</sequence>
<evidence type="ECO:0000313" key="2">
    <source>
        <dbReference type="EMBL" id="EAV41946.1"/>
    </source>
</evidence>
<organism evidence="2 3">
    <name type="scientific">Roseibium aggregatum (strain ATCC 25650 / DSM 13394 / JCM 20685 / NBRC 16684 / NCIMB 2208 / IAM 12614 / B1)</name>
    <name type="common">Stappia aggregata</name>
    <dbReference type="NCBI Taxonomy" id="384765"/>
    <lineage>
        <taxon>Bacteria</taxon>
        <taxon>Pseudomonadati</taxon>
        <taxon>Pseudomonadota</taxon>
        <taxon>Alphaproteobacteria</taxon>
        <taxon>Hyphomicrobiales</taxon>
        <taxon>Stappiaceae</taxon>
        <taxon>Roseibium</taxon>
    </lineage>
</organism>
<evidence type="ECO:0000313" key="3">
    <source>
        <dbReference type="Proteomes" id="UP000004848"/>
    </source>
</evidence>
<comment type="caution">
    <text evidence="2">The sequence shown here is derived from an EMBL/GenBank/DDBJ whole genome shotgun (WGS) entry which is preliminary data.</text>
</comment>
<dbReference type="AlphaFoldDB" id="A0NYU5"/>
<protein>
    <submittedName>
        <fullName evidence="2">Uncharacterized protein</fullName>
    </submittedName>
</protein>
<name>A0NYU5_ROSAI</name>
<proteinExistence type="predicted"/>
<evidence type="ECO:0000256" key="1">
    <source>
        <dbReference type="SAM" id="MobiDB-lite"/>
    </source>
</evidence>
<dbReference type="EMBL" id="AAUW01000017">
    <property type="protein sequence ID" value="EAV41946.1"/>
    <property type="molecule type" value="Genomic_DNA"/>
</dbReference>
<dbReference type="Proteomes" id="UP000004848">
    <property type="component" value="Unassembled WGS sequence"/>
</dbReference>
<gene>
    <name evidence="2" type="ORF">SIAM614_25042</name>
</gene>
<reference evidence="2 3" key="1">
    <citation type="submission" date="2006-05" db="EMBL/GenBank/DDBJ databases">
        <authorList>
            <person name="King G."/>
            <person name="Ferriera S."/>
            <person name="Johnson J."/>
            <person name="Kravitz S."/>
            <person name="Beeson K."/>
            <person name="Sutton G."/>
            <person name="Rogers Y.-H."/>
            <person name="Friedman R."/>
            <person name="Frazier M."/>
            <person name="Venter J.C."/>
        </authorList>
    </citation>
    <scope>NUCLEOTIDE SEQUENCE [LARGE SCALE GENOMIC DNA]</scope>
    <source>
        <strain evidence="3">ATCC 25650 / DSM 13394 / JCM 20685 / NBRC 16684 / NCIMB 2208 / IAM 12614 / B1</strain>
    </source>
</reference>
<accession>A0NYU5</accession>